<dbReference type="EMBL" id="ASSJ01000004">
    <property type="protein sequence ID" value="ERN43002.1"/>
    <property type="molecule type" value="Genomic_DNA"/>
</dbReference>
<evidence type="ECO:0000256" key="2">
    <source>
        <dbReference type="SAM" id="Phobius"/>
    </source>
</evidence>
<dbReference type="STRING" id="582515.KR51_00003130"/>
<keyword evidence="2" id="KW-0812">Transmembrane</keyword>
<name>U5DQ77_9CHRO</name>
<evidence type="ECO:0000313" key="3">
    <source>
        <dbReference type="EMBL" id="ERN43002.1"/>
    </source>
</evidence>
<dbReference type="SUPFAM" id="SSF48452">
    <property type="entry name" value="TPR-like"/>
    <property type="match status" value="1"/>
</dbReference>
<reference evidence="3 4" key="1">
    <citation type="submission" date="2013-05" db="EMBL/GenBank/DDBJ databases">
        <title>Draft genome sequence of Rubidibacter lacunae KORDI 51-2.</title>
        <authorList>
            <person name="Choi D.H."/>
            <person name="Noh J.H."/>
            <person name="Kwon K.-K."/>
            <person name="Lee J.-H."/>
            <person name="Ryu J.-Y."/>
        </authorList>
    </citation>
    <scope>NUCLEOTIDE SEQUENCE [LARGE SCALE GENOMIC DNA]</scope>
    <source>
        <strain evidence="3 4">KORDI 51-2</strain>
    </source>
</reference>
<keyword evidence="2" id="KW-1133">Transmembrane helix</keyword>
<keyword evidence="4" id="KW-1185">Reference proteome</keyword>
<feature type="transmembrane region" description="Helical" evidence="2">
    <location>
        <begin position="152"/>
        <end position="170"/>
    </location>
</feature>
<keyword evidence="2" id="KW-0472">Membrane</keyword>
<dbReference type="eggNOG" id="COG0457">
    <property type="taxonomic scope" value="Bacteria"/>
</dbReference>
<dbReference type="RefSeq" id="WP_022604070.1">
    <property type="nucleotide sequence ID" value="NZ_ASSJ01000004.1"/>
</dbReference>
<dbReference type="InParanoid" id="U5DQ77"/>
<comment type="caution">
    <text evidence="3">The sequence shown here is derived from an EMBL/GenBank/DDBJ whole genome shotgun (WGS) entry which is preliminary data.</text>
</comment>
<evidence type="ECO:0000313" key="4">
    <source>
        <dbReference type="Proteomes" id="UP000016960"/>
    </source>
</evidence>
<dbReference type="PANTHER" id="PTHR36761:SF2">
    <property type="entry name" value="ORF03 PROTEIN"/>
    <property type="match status" value="1"/>
</dbReference>
<evidence type="ECO:0008006" key="5">
    <source>
        <dbReference type="Google" id="ProtNLM"/>
    </source>
</evidence>
<sequence>MSDRHSSFQDAFRLGKQYFERGRYRESIEAFKAASQLVDPFTRRYGDSQLWLVTAYQASGSTAEAIALCQQLLNHPHSEIRSQSRNLLAILQAPQLKRPQAWMTQIPDLGTLSESGPEDRRTWHGSGSGREKSVVPEPEIDSSQVRTQDSPFVWIALAGLLLVTAGIVWLG</sequence>
<dbReference type="InterPro" id="IPR011990">
    <property type="entry name" value="TPR-like_helical_dom_sf"/>
</dbReference>
<dbReference type="Proteomes" id="UP000016960">
    <property type="component" value="Unassembled WGS sequence"/>
</dbReference>
<dbReference type="OrthoDB" id="510804at2"/>
<dbReference type="AlphaFoldDB" id="U5DQ77"/>
<organism evidence="3 4">
    <name type="scientific">Rubidibacter lacunae KORDI 51-2</name>
    <dbReference type="NCBI Taxonomy" id="582515"/>
    <lineage>
        <taxon>Bacteria</taxon>
        <taxon>Bacillati</taxon>
        <taxon>Cyanobacteriota</taxon>
        <taxon>Cyanophyceae</taxon>
        <taxon>Oscillatoriophycideae</taxon>
        <taxon>Chroococcales</taxon>
        <taxon>Aphanothecaceae</taxon>
        <taxon>Rubidibacter</taxon>
    </lineage>
</organism>
<dbReference type="Gene3D" id="1.25.40.10">
    <property type="entry name" value="Tetratricopeptide repeat domain"/>
    <property type="match status" value="1"/>
</dbReference>
<protein>
    <recommendedName>
        <fullName evidence="5">Tetratricopeptide repeat protein</fullName>
    </recommendedName>
</protein>
<accession>U5DQ77</accession>
<feature type="region of interest" description="Disordered" evidence="1">
    <location>
        <begin position="109"/>
        <end position="143"/>
    </location>
</feature>
<evidence type="ECO:0000256" key="1">
    <source>
        <dbReference type="SAM" id="MobiDB-lite"/>
    </source>
</evidence>
<proteinExistence type="predicted"/>
<dbReference type="PANTHER" id="PTHR36761">
    <property type="entry name" value="ORF03 PROTEIN"/>
    <property type="match status" value="1"/>
</dbReference>
<gene>
    <name evidence="3" type="ORF">KR51_00003130</name>
</gene>